<evidence type="ECO:0000313" key="3">
    <source>
        <dbReference type="Proteomes" id="UP000288675"/>
    </source>
</evidence>
<dbReference type="AlphaFoldDB" id="A0AAJ4D4W9"/>
<reference evidence="2 3" key="1">
    <citation type="submission" date="2019-01" db="EMBL/GenBank/DDBJ databases">
        <title>Genome sequence of Bacillus glycinifermentans SRCM103574.</title>
        <authorList>
            <person name="Kong H.-J."/>
            <person name="Jeong S.-Y."/>
            <person name="Jeong D.-Y."/>
        </authorList>
    </citation>
    <scope>NUCLEOTIDE SEQUENCE [LARGE SCALE GENOMIC DNA]</scope>
    <source>
        <strain evidence="2 3">SRCM103574</strain>
    </source>
</reference>
<proteinExistence type="predicted"/>
<name>A0AAJ4D4W9_9BACI</name>
<sequence>MYDYDEYDNYDPYKRRRNNGWRALDPPENRPSDDGNDSDSHSDSEDRDSFKCRKRKCFSDDDDDRFKCRRKKC</sequence>
<feature type="compositionally biased region" description="Basic and acidic residues" evidence="1">
    <location>
        <begin position="25"/>
        <end position="51"/>
    </location>
</feature>
<evidence type="ECO:0000256" key="1">
    <source>
        <dbReference type="SAM" id="MobiDB-lite"/>
    </source>
</evidence>
<organism evidence="2 3">
    <name type="scientific">Bacillus glycinifermentans</name>
    <dbReference type="NCBI Taxonomy" id="1664069"/>
    <lineage>
        <taxon>Bacteria</taxon>
        <taxon>Bacillati</taxon>
        <taxon>Bacillota</taxon>
        <taxon>Bacilli</taxon>
        <taxon>Bacillales</taxon>
        <taxon>Bacillaceae</taxon>
        <taxon>Bacillus</taxon>
    </lineage>
</organism>
<evidence type="ECO:0000313" key="2">
    <source>
        <dbReference type="EMBL" id="QAT67767.1"/>
    </source>
</evidence>
<protein>
    <submittedName>
        <fullName evidence="2">Uncharacterized protein</fullName>
    </submittedName>
</protein>
<dbReference type="RefSeq" id="WP_082094085.1">
    <property type="nucleotide sequence ID" value="NZ_CP035232.1"/>
</dbReference>
<feature type="region of interest" description="Disordered" evidence="1">
    <location>
        <begin position="1"/>
        <end position="51"/>
    </location>
</feature>
<dbReference type="GeneID" id="82851829"/>
<dbReference type="KEGG" id="bgy:BGLY_0701"/>
<accession>A0AAJ4D4W9</accession>
<dbReference type="EMBL" id="CP035232">
    <property type="protein sequence ID" value="QAT67767.1"/>
    <property type="molecule type" value="Genomic_DNA"/>
</dbReference>
<gene>
    <name evidence="2" type="ORF">EQZ20_03945</name>
</gene>
<dbReference type="Proteomes" id="UP000288675">
    <property type="component" value="Chromosome"/>
</dbReference>